<dbReference type="Gene3D" id="1.10.600.10">
    <property type="entry name" value="Farnesyl Diphosphate Synthase"/>
    <property type="match status" value="1"/>
</dbReference>
<organism evidence="2 3">
    <name type="scientific">Chitinophaga flava</name>
    <dbReference type="NCBI Taxonomy" id="2259036"/>
    <lineage>
        <taxon>Bacteria</taxon>
        <taxon>Pseudomonadati</taxon>
        <taxon>Bacteroidota</taxon>
        <taxon>Chitinophagia</taxon>
        <taxon>Chitinophagales</taxon>
        <taxon>Chitinophagaceae</taxon>
        <taxon>Chitinophaga</taxon>
    </lineage>
</organism>
<comment type="similarity">
    <text evidence="1">Belongs to the terpene synthase family.</text>
</comment>
<evidence type="ECO:0000313" key="3">
    <source>
        <dbReference type="Proteomes" id="UP000253410"/>
    </source>
</evidence>
<dbReference type="InterPro" id="IPR034686">
    <property type="entry name" value="Terpene_cyclase-like_2"/>
</dbReference>
<comment type="cofactor">
    <cofactor evidence="1">
        <name>Mg(2+)</name>
        <dbReference type="ChEBI" id="CHEBI:18420"/>
    </cofactor>
</comment>
<evidence type="ECO:0000313" key="2">
    <source>
        <dbReference type="EMBL" id="RBL89919.1"/>
    </source>
</evidence>
<dbReference type="AlphaFoldDB" id="A0A365XU91"/>
<dbReference type="SFLD" id="SFLDG01020">
    <property type="entry name" value="Terpene_Cyclase_Like_2"/>
    <property type="match status" value="1"/>
</dbReference>
<accession>A0A365XU91</accession>
<evidence type="ECO:0000256" key="1">
    <source>
        <dbReference type="RuleBase" id="RU366034"/>
    </source>
</evidence>
<dbReference type="InterPro" id="IPR008949">
    <property type="entry name" value="Isoprenoid_synthase_dom_sf"/>
</dbReference>
<protein>
    <recommendedName>
        <fullName evidence="1">Terpene synthase</fullName>
        <ecNumber evidence="1">4.2.3.-</ecNumber>
    </recommendedName>
</protein>
<dbReference type="Pfam" id="PF19086">
    <property type="entry name" value="Terpene_syn_C_2"/>
    <property type="match status" value="1"/>
</dbReference>
<name>A0A365XU91_9BACT</name>
<keyword evidence="1" id="KW-0479">Metal-binding</keyword>
<proteinExistence type="inferred from homology"/>
<dbReference type="Proteomes" id="UP000253410">
    <property type="component" value="Unassembled WGS sequence"/>
</dbReference>
<dbReference type="SUPFAM" id="SSF48576">
    <property type="entry name" value="Terpenoid synthases"/>
    <property type="match status" value="1"/>
</dbReference>
<dbReference type="SFLD" id="SFLDS00005">
    <property type="entry name" value="Isoprenoid_Synthase_Type_I"/>
    <property type="match status" value="1"/>
</dbReference>
<reference evidence="2 3" key="1">
    <citation type="submission" date="2018-05" db="EMBL/GenBank/DDBJ databases">
        <title>Chitinophaga sp. K3CV102501T nov., isolated from isolated from a monsoon evergreen broad-leaved forest soil.</title>
        <authorList>
            <person name="Lv Y."/>
        </authorList>
    </citation>
    <scope>NUCLEOTIDE SEQUENCE [LARGE SCALE GENOMIC DNA]</scope>
    <source>
        <strain evidence="2 3">GDMCC 1.1325</strain>
    </source>
</reference>
<dbReference type="EMBL" id="QFFJ01000002">
    <property type="protein sequence ID" value="RBL89919.1"/>
    <property type="molecule type" value="Genomic_DNA"/>
</dbReference>
<dbReference type="GO" id="GO:0010333">
    <property type="term" value="F:terpene synthase activity"/>
    <property type="evidence" value="ECO:0007669"/>
    <property type="project" value="InterPro"/>
</dbReference>
<keyword evidence="3" id="KW-1185">Reference proteome</keyword>
<keyword evidence="1" id="KW-0456">Lyase</keyword>
<dbReference type="GO" id="GO:0046872">
    <property type="term" value="F:metal ion binding"/>
    <property type="evidence" value="ECO:0007669"/>
    <property type="project" value="UniProtKB-KW"/>
</dbReference>
<dbReference type="PANTHER" id="PTHR35201">
    <property type="entry name" value="TERPENE SYNTHASE"/>
    <property type="match status" value="1"/>
</dbReference>
<dbReference type="PANTHER" id="PTHR35201:SF4">
    <property type="entry name" value="BETA-PINACENE SYNTHASE-RELATED"/>
    <property type="match status" value="1"/>
</dbReference>
<gene>
    <name evidence="2" type="ORF">DF182_25930</name>
</gene>
<comment type="caution">
    <text evidence="2">The sequence shown here is derived from an EMBL/GenBank/DDBJ whole genome shotgun (WGS) entry which is preliminary data.</text>
</comment>
<sequence>MTIAEHQIREHTSTWLLRCGLVNTPEELNHYEAQQFARMIAISYPNRGVEDLKIWCDFNTLLFIVDDILDEEKNTLDKRQQVISFITDFITVLENNSSSSIEDSAIFRALSDVWRRMRKRTTYAFQQMFIQSIRDMFAGGIWAYDHIANGRKPQLAEYLENRQFLGAANFATDSLPFSAGVYVPANIYKYPPIQQLTIHCRNAICLANDLFSLGKEKEFNADFNIVSILENTRGLTVNEAIKEAAVIHNAVVRDFVRIAKSVLIFDTDTNKMIRKYIDALCCLMAGNIVWSTENTTRYPHHYGYRTKVY</sequence>
<dbReference type="EC" id="4.2.3.-" evidence="1"/>
<keyword evidence="1" id="KW-0460">Magnesium</keyword>